<evidence type="ECO:0000256" key="1">
    <source>
        <dbReference type="ARBA" id="ARBA00023002"/>
    </source>
</evidence>
<keyword evidence="3" id="KW-1185">Reference proteome</keyword>
<dbReference type="PANTHER" id="PTHR43157:SF35">
    <property type="entry name" value="DEHYDROGENASE_REDUCTASE FAMILY PROTEIN, PUTATIVE-RELATED"/>
    <property type="match status" value="1"/>
</dbReference>
<dbReference type="Pfam" id="PF00106">
    <property type="entry name" value="adh_short"/>
    <property type="match status" value="1"/>
</dbReference>
<dbReference type="PANTHER" id="PTHR43157">
    <property type="entry name" value="PHOSPHATIDYLINOSITOL-GLYCAN BIOSYNTHESIS CLASS F PROTEIN-RELATED"/>
    <property type="match status" value="1"/>
</dbReference>
<protein>
    <submittedName>
        <fullName evidence="2">NAD(P)-binding protein</fullName>
    </submittedName>
</protein>
<evidence type="ECO:0000313" key="2">
    <source>
        <dbReference type="EMBL" id="KAK8034082.1"/>
    </source>
</evidence>
<dbReference type="InterPro" id="IPR036291">
    <property type="entry name" value="NAD(P)-bd_dom_sf"/>
</dbReference>
<proteinExistence type="predicted"/>
<reference evidence="2 3" key="1">
    <citation type="submission" date="2023-01" db="EMBL/GenBank/DDBJ databases">
        <title>Analysis of 21 Apiospora genomes using comparative genomics revels a genus with tremendous synthesis potential of carbohydrate active enzymes and secondary metabolites.</title>
        <authorList>
            <person name="Sorensen T."/>
        </authorList>
    </citation>
    <scope>NUCLEOTIDE SEQUENCE [LARGE SCALE GENOMIC DNA]</scope>
    <source>
        <strain evidence="2 3">CBS 33761</strain>
    </source>
</reference>
<dbReference type="EMBL" id="JAQQWK010000009">
    <property type="protein sequence ID" value="KAK8034082.1"/>
    <property type="molecule type" value="Genomic_DNA"/>
</dbReference>
<comment type="caution">
    <text evidence="2">The sequence shown here is derived from an EMBL/GenBank/DDBJ whole genome shotgun (WGS) entry which is preliminary data.</text>
</comment>
<dbReference type="SUPFAM" id="SSF51735">
    <property type="entry name" value="NAD(P)-binding Rossmann-fold domains"/>
    <property type="match status" value="1"/>
</dbReference>
<evidence type="ECO:0000313" key="3">
    <source>
        <dbReference type="Proteomes" id="UP001444661"/>
    </source>
</evidence>
<dbReference type="Gene3D" id="3.40.50.720">
    <property type="entry name" value="NAD(P)-binding Rossmann-like Domain"/>
    <property type="match status" value="1"/>
</dbReference>
<gene>
    <name evidence="2" type="ORF">PG993_009077</name>
</gene>
<accession>A0ABR1SIF1</accession>
<dbReference type="InterPro" id="IPR002347">
    <property type="entry name" value="SDR_fam"/>
</dbReference>
<organism evidence="2 3">
    <name type="scientific">Apiospora rasikravindrae</name>
    <dbReference type="NCBI Taxonomy" id="990691"/>
    <lineage>
        <taxon>Eukaryota</taxon>
        <taxon>Fungi</taxon>
        <taxon>Dikarya</taxon>
        <taxon>Ascomycota</taxon>
        <taxon>Pezizomycotina</taxon>
        <taxon>Sordariomycetes</taxon>
        <taxon>Xylariomycetidae</taxon>
        <taxon>Amphisphaeriales</taxon>
        <taxon>Apiosporaceae</taxon>
        <taxon>Apiospora</taxon>
    </lineage>
</organism>
<dbReference type="Proteomes" id="UP001444661">
    <property type="component" value="Unassembled WGS sequence"/>
</dbReference>
<name>A0ABR1SIF1_9PEZI</name>
<sequence>MSASLEKEAVSMAGFAHGFRRQMFNSVPPIPADITLAGKTVLVTGANVGLGLECARHFLSLRASLLVMAVRALSKGEAAAQGLRAEFPDAAIEVWELDMASFRSVRAFAERCARELPRGGRVHAAVLNAGLGMFAFERVGEGRCRETMLQVNYLATALLAILLLPLMKPSSSAESPREPGRLTLIGSDAALTAALSDPGADISLLDSLDRAEAFDGFAQYGVTKLLLTMFVAHLASQGFVSADDVIVNVSNPGPTWGTELVSKAGPLHARLFTGVVFRVLGRSPKDAARIYVHSNLVLGRESHGSYTEWLVRAWPPMMYTEEGRHLGDRLWDETMKELSFAKVEEVLEGLKG</sequence>
<keyword evidence="1" id="KW-0560">Oxidoreductase</keyword>